<dbReference type="PROSITE" id="PS01302">
    <property type="entry name" value="UPF0758"/>
    <property type="match status" value="1"/>
</dbReference>
<accession>A0A4Q1RDF5</accession>
<evidence type="ECO:0000256" key="6">
    <source>
        <dbReference type="ARBA" id="ARBA00023049"/>
    </source>
</evidence>
<dbReference type="Pfam" id="PF04002">
    <property type="entry name" value="RadC"/>
    <property type="match status" value="1"/>
</dbReference>
<evidence type="ECO:0000256" key="5">
    <source>
        <dbReference type="ARBA" id="ARBA00022833"/>
    </source>
</evidence>
<dbReference type="CDD" id="cd08071">
    <property type="entry name" value="MPN_DUF2466"/>
    <property type="match status" value="1"/>
</dbReference>
<sequence length="156" mass="17903">MIINNYNLIFNEEKLPTLLKEATIDAPEILTIDKPIYAVEVLNKMFHARNRTEEEFYVIAFRTSAMIGVFKFSMGTMSQTCFTPAEIFRRLLIIGANSYIIAHNHPSGSIKPSKEDDQATERIKRAGDILGITMLDHIIIGDSYYSYRENCEFQNQ</sequence>
<dbReference type="GO" id="GO:0008237">
    <property type="term" value="F:metallopeptidase activity"/>
    <property type="evidence" value="ECO:0007669"/>
    <property type="project" value="UniProtKB-KW"/>
</dbReference>
<feature type="domain" description="MPN" evidence="7">
    <location>
        <begin position="30"/>
        <end position="153"/>
    </location>
</feature>
<dbReference type="InterPro" id="IPR001405">
    <property type="entry name" value="UPF0758"/>
</dbReference>
<dbReference type="PROSITE" id="PS50249">
    <property type="entry name" value="MPN"/>
    <property type="match status" value="1"/>
</dbReference>
<comment type="caution">
    <text evidence="8">The sequence shown here is derived from an EMBL/GenBank/DDBJ whole genome shotgun (WGS) entry which is preliminary data.</text>
</comment>
<gene>
    <name evidence="8" type="ORF">ETP43_16640</name>
</gene>
<proteinExistence type="inferred from homology"/>
<dbReference type="AlphaFoldDB" id="A0A4Q1RDF5"/>
<dbReference type="PANTHER" id="PTHR30471:SF3">
    <property type="entry name" value="UPF0758 PROTEIN YEES-RELATED"/>
    <property type="match status" value="1"/>
</dbReference>
<keyword evidence="3" id="KW-0479">Metal-binding</keyword>
<name>A0A4Q1RDF5_9FIRM</name>
<dbReference type="GO" id="GO:0046872">
    <property type="term" value="F:metal ion binding"/>
    <property type="evidence" value="ECO:0007669"/>
    <property type="project" value="UniProtKB-KW"/>
</dbReference>
<evidence type="ECO:0000256" key="2">
    <source>
        <dbReference type="ARBA" id="ARBA00022670"/>
    </source>
</evidence>
<dbReference type="GO" id="GO:0006508">
    <property type="term" value="P:proteolysis"/>
    <property type="evidence" value="ECO:0007669"/>
    <property type="project" value="UniProtKB-KW"/>
</dbReference>
<keyword evidence="5" id="KW-0862">Zinc</keyword>
<dbReference type="Gene3D" id="3.40.140.10">
    <property type="entry name" value="Cytidine Deaminase, domain 2"/>
    <property type="match status" value="1"/>
</dbReference>
<dbReference type="InterPro" id="IPR025657">
    <property type="entry name" value="RadC_JAB"/>
</dbReference>
<comment type="similarity">
    <text evidence="1">Belongs to the UPF0758 family.</text>
</comment>
<evidence type="ECO:0000259" key="7">
    <source>
        <dbReference type="PROSITE" id="PS50249"/>
    </source>
</evidence>
<keyword evidence="2" id="KW-0645">Protease</keyword>
<evidence type="ECO:0000256" key="4">
    <source>
        <dbReference type="ARBA" id="ARBA00022801"/>
    </source>
</evidence>
<dbReference type="Proteomes" id="UP000290106">
    <property type="component" value="Unassembled WGS sequence"/>
</dbReference>
<dbReference type="OrthoDB" id="9804482at2"/>
<protein>
    <submittedName>
        <fullName evidence="8">DNA repair protein RadC</fullName>
    </submittedName>
</protein>
<keyword evidence="4" id="KW-0378">Hydrolase</keyword>
<dbReference type="InterPro" id="IPR037518">
    <property type="entry name" value="MPN"/>
</dbReference>
<organism evidence="8 9">
    <name type="scientific">Blautia faecicola</name>
    <dbReference type="NCBI Taxonomy" id="2509240"/>
    <lineage>
        <taxon>Bacteria</taxon>
        <taxon>Bacillati</taxon>
        <taxon>Bacillota</taxon>
        <taxon>Clostridia</taxon>
        <taxon>Lachnospirales</taxon>
        <taxon>Lachnospiraceae</taxon>
        <taxon>Blautia</taxon>
    </lineage>
</organism>
<dbReference type="RefSeq" id="WP_129259721.1">
    <property type="nucleotide sequence ID" value="NZ_SDKC01000002.1"/>
</dbReference>
<evidence type="ECO:0000313" key="9">
    <source>
        <dbReference type="Proteomes" id="UP000290106"/>
    </source>
</evidence>
<dbReference type="InterPro" id="IPR020891">
    <property type="entry name" value="UPF0758_CS"/>
</dbReference>
<keyword evidence="9" id="KW-1185">Reference proteome</keyword>
<evidence type="ECO:0000256" key="3">
    <source>
        <dbReference type="ARBA" id="ARBA00022723"/>
    </source>
</evidence>
<keyword evidence="6" id="KW-0482">Metalloprotease</keyword>
<reference evidence="8 9" key="1">
    <citation type="submission" date="2019-01" db="EMBL/GenBank/DDBJ databases">
        <title>Blautia sp. nov. KGMB01111 isolated human feces.</title>
        <authorList>
            <person name="Park J.-E."/>
            <person name="Kim J.-S."/>
            <person name="Park S.-H."/>
        </authorList>
    </citation>
    <scope>NUCLEOTIDE SEQUENCE [LARGE SCALE GENOMIC DNA]</scope>
    <source>
        <strain evidence="8 9">KGMB01111</strain>
    </source>
</reference>
<evidence type="ECO:0000256" key="1">
    <source>
        <dbReference type="ARBA" id="ARBA00010243"/>
    </source>
</evidence>
<dbReference type="PANTHER" id="PTHR30471">
    <property type="entry name" value="DNA REPAIR PROTEIN RADC"/>
    <property type="match status" value="1"/>
</dbReference>
<dbReference type="EMBL" id="SDKC01000002">
    <property type="protein sequence ID" value="RXS72605.1"/>
    <property type="molecule type" value="Genomic_DNA"/>
</dbReference>
<evidence type="ECO:0000313" key="8">
    <source>
        <dbReference type="EMBL" id="RXS72605.1"/>
    </source>
</evidence>